<gene>
    <name evidence="2" type="ORF">g.3689</name>
</gene>
<reference evidence="2" key="1">
    <citation type="submission" date="2015-09" db="EMBL/GenBank/DDBJ databases">
        <title>De novo assembly of Pectinophora gossypiella (Pink Bollworm) gut transcriptome.</title>
        <authorList>
            <person name="Tassone E.E."/>
        </authorList>
    </citation>
    <scope>NUCLEOTIDE SEQUENCE</scope>
</reference>
<proteinExistence type="predicted"/>
<evidence type="ECO:0000256" key="1">
    <source>
        <dbReference type="SAM" id="MobiDB-lite"/>
    </source>
</evidence>
<accession>A0A1E1WAD8</accession>
<dbReference type="AlphaFoldDB" id="A0A1E1WAD8"/>
<feature type="non-terminal residue" evidence="2">
    <location>
        <position position="122"/>
    </location>
</feature>
<feature type="compositionally biased region" description="Basic and acidic residues" evidence="1">
    <location>
        <begin position="72"/>
        <end position="86"/>
    </location>
</feature>
<sequence>YLENSELFQIFVKEMCEKIPGITFVEIMAHSKWYSKYLYLKRRQQRALEKWRTNRQIIKRSRQSARILSGQKKSENPDRNEIKVDDDGAINTLVSDEFKKMTNIYHKETNSYSSEQNESLFQ</sequence>
<feature type="non-terminal residue" evidence="2">
    <location>
        <position position="1"/>
    </location>
</feature>
<evidence type="ECO:0000313" key="2">
    <source>
        <dbReference type="EMBL" id="JAT83970.1"/>
    </source>
</evidence>
<protein>
    <submittedName>
        <fullName evidence="2">Uncharacterized protein</fullName>
    </submittedName>
</protein>
<organism evidence="2">
    <name type="scientific">Pectinophora gossypiella</name>
    <name type="common">Cotton pink bollworm</name>
    <name type="synonym">Depressaria gossypiella</name>
    <dbReference type="NCBI Taxonomy" id="13191"/>
    <lineage>
        <taxon>Eukaryota</taxon>
        <taxon>Metazoa</taxon>
        <taxon>Ecdysozoa</taxon>
        <taxon>Arthropoda</taxon>
        <taxon>Hexapoda</taxon>
        <taxon>Insecta</taxon>
        <taxon>Pterygota</taxon>
        <taxon>Neoptera</taxon>
        <taxon>Endopterygota</taxon>
        <taxon>Lepidoptera</taxon>
        <taxon>Glossata</taxon>
        <taxon>Ditrysia</taxon>
        <taxon>Gelechioidea</taxon>
        <taxon>Gelechiidae</taxon>
        <taxon>Apatetrinae</taxon>
        <taxon>Pectinophora</taxon>
    </lineage>
</organism>
<name>A0A1E1WAD8_PECGO</name>
<feature type="region of interest" description="Disordered" evidence="1">
    <location>
        <begin position="62"/>
        <end position="86"/>
    </location>
</feature>
<dbReference type="OrthoDB" id="2152435at2759"/>
<dbReference type="EMBL" id="GDQN01007084">
    <property type="protein sequence ID" value="JAT83970.1"/>
    <property type="molecule type" value="Transcribed_RNA"/>
</dbReference>